<sequence length="465" mass="49881">MAGGRPTLEPGRIGVGGARRGRPPNNPPPEHTPRTQKNGIGPGAGRRGEFTMLEGDMLAPAAVPAPVWDESWRRNAVVRWLLEDGWRVDSAEGLLNGLGPLLLEMGVPVDRINLAVRVLHPQVFSVAFIWQPGSPVDRREGAYSLLERETYLRSPFHDLNTNPGSVIRARLAGSAARSDYPILTDLAEQGFTDYVALALPCGDGRNSAITLSTRAPDGFTPNQLAIIEDATPALARLVEIMALRHTALTLMQTYLGRQTGARVLDGLVRRGDGETIQAVLWFCDLRGSTPLAENMEAACFLETLNGYFDAMAGAVLDHGGEVLRYIGDAALAIFPFETADTAAADPRPPQAALAAARDAGQRMIALNAERAAIDKPALGYGIGLHVGRVTYGNIGAQTRLEFTVIGAAANLAARVEGLCRTLDETIVVSDTFRSRHPGPWRDLGTHMVRGVDTPVQVYAPEDAPA</sequence>
<evidence type="ECO:0000313" key="3">
    <source>
        <dbReference type="EMBL" id="KAA5605018.1"/>
    </source>
</evidence>
<dbReference type="InterPro" id="IPR029787">
    <property type="entry name" value="Nucleotide_cyclase"/>
</dbReference>
<evidence type="ECO:0000256" key="1">
    <source>
        <dbReference type="SAM" id="MobiDB-lite"/>
    </source>
</evidence>
<name>A0A5M6IBN2_9PROT</name>
<dbReference type="SMART" id="SM00044">
    <property type="entry name" value="CYCc"/>
    <property type="match status" value="1"/>
</dbReference>
<reference evidence="3 4" key="1">
    <citation type="submission" date="2019-09" db="EMBL/GenBank/DDBJ databases">
        <title>Genome sequence of Roseospira marina, one of the more divergent members of the non-sulfur purple photosynthetic bacterial family, the Rhodospirillaceae.</title>
        <authorList>
            <person name="Meyer T."/>
            <person name="Kyndt J."/>
        </authorList>
    </citation>
    <scope>NUCLEOTIDE SEQUENCE [LARGE SCALE GENOMIC DNA]</scope>
    <source>
        <strain evidence="3 4">DSM 15113</strain>
    </source>
</reference>
<dbReference type="InterPro" id="IPR050697">
    <property type="entry name" value="Adenylyl/Guanylyl_Cyclase_3/4"/>
</dbReference>
<dbReference type="CDD" id="cd07302">
    <property type="entry name" value="CHD"/>
    <property type="match status" value="1"/>
</dbReference>
<dbReference type="PROSITE" id="PS50125">
    <property type="entry name" value="GUANYLATE_CYCLASE_2"/>
    <property type="match status" value="1"/>
</dbReference>
<proteinExistence type="predicted"/>
<dbReference type="GO" id="GO:0004016">
    <property type="term" value="F:adenylate cyclase activity"/>
    <property type="evidence" value="ECO:0007669"/>
    <property type="project" value="UniProtKB-ARBA"/>
</dbReference>
<dbReference type="InterPro" id="IPR001054">
    <property type="entry name" value="A/G_cyclase"/>
</dbReference>
<gene>
    <name evidence="3" type="ORF">F1188_13365</name>
</gene>
<dbReference type="EMBL" id="VWPJ01000012">
    <property type="protein sequence ID" value="KAA5605018.1"/>
    <property type="molecule type" value="Genomic_DNA"/>
</dbReference>
<keyword evidence="4" id="KW-1185">Reference proteome</keyword>
<dbReference type="Proteomes" id="UP000324065">
    <property type="component" value="Unassembled WGS sequence"/>
</dbReference>
<accession>A0A5M6IBN2</accession>
<protein>
    <submittedName>
        <fullName evidence="3">Adenylate/guanylate cyclase domain-containing protein</fullName>
    </submittedName>
</protein>
<dbReference type="AlphaFoldDB" id="A0A5M6IBN2"/>
<dbReference type="OrthoDB" id="9762462at2"/>
<dbReference type="Gene3D" id="3.30.70.1230">
    <property type="entry name" value="Nucleotide cyclase"/>
    <property type="match status" value="1"/>
</dbReference>
<dbReference type="Pfam" id="PF00211">
    <property type="entry name" value="Guanylate_cyc"/>
    <property type="match status" value="1"/>
</dbReference>
<dbReference type="GO" id="GO:0006171">
    <property type="term" value="P:cAMP biosynthetic process"/>
    <property type="evidence" value="ECO:0007669"/>
    <property type="project" value="TreeGrafter"/>
</dbReference>
<evidence type="ECO:0000313" key="4">
    <source>
        <dbReference type="Proteomes" id="UP000324065"/>
    </source>
</evidence>
<feature type="domain" description="Guanylate cyclase" evidence="2">
    <location>
        <begin position="279"/>
        <end position="416"/>
    </location>
</feature>
<dbReference type="PANTHER" id="PTHR43081">
    <property type="entry name" value="ADENYLATE CYCLASE, TERMINAL-DIFFERENTIATION SPECIFIC-RELATED"/>
    <property type="match status" value="1"/>
</dbReference>
<dbReference type="PANTHER" id="PTHR43081:SF11">
    <property type="entry name" value="BLR2264 PROTEIN"/>
    <property type="match status" value="1"/>
</dbReference>
<evidence type="ECO:0000259" key="2">
    <source>
        <dbReference type="PROSITE" id="PS50125"/>
    </source>
</evidence>
<comment type="caution">
    <text evidence="3">The sequence shown here is derived from an EMBL/GenBank/DDBJ whole genome shotgun (WGS) entry which is preliminary data.</text>
</comment>
<feature type="region of interest" description="Disordered" evidence="1">
    <location>
        <begin position="1"/>
        <end position="48"/>
    </location>
</feature>
<dbReference type="SUPFAM" id="SSF55073">
    <property type="entry name" value="Nucleotide cyclase"/>
    <property type="match status" value="1"/>
</dbReference>
<dbReference type="GO" id="GO:0035556">
    <property type="term" value="P:intracellular signal transduction"/>
    <property type="evidence" value="ECO:0007669"/>
    <property type="project" value="InterPro"/>
</dbReference>
<organism evidence="3 4">
    <name type="scientific">Roseospira marina</name>
    <dbReference type="NCBI Taxonomy" id="140057"/>
    <lineage>
        <taxon>Bacteria</taxon>
        <taxon>Pseudomonadati</taxon>
        <taxon>Pseudomonadota</taxon>
        <taxon>Alphaproteobacteria</taxon>
        <taxon>Rhodospirillales</taxon>
        <taxon>Rhodospirillaceae</taxon>
        <taxon>Roseospira</taxon>
    </lineage>
</organism>